<evidence type="ECO:0000313" key="3">
    <source>
        <dbReference type="Proteomes" id="UP000693946"/>
    </source>
</evidence>
<accession>A0AAV6PIY6</accession>
<dbReference type="EMBL" id="JAGKHQ010000684">
    <property type="protein sequence ID" value="KAG7465604.1"/>
    <property type="molecule type" value="Genomic_DNA"/>
</dbReference>
<proteinExistence type="predicted"/>
<feature type="compositionally biased region" description="Basic and acidic residues" evidence="1">
    <location>
        <begin position="10"/>
        <end position="24"/>
    </location>
</feature>
<feature type="non-terminal residue" evidence="2">
    <location>
        <position position="68"/>
    </location>
</feature>
<feature type="non-terminal residue" evidence="2">
    <location>
        <position position="1"/>
    </location>
</feature>
<evidence type="ECO:0000256" key="1">
    <source>
        <dbReference type="SAM" id="MobiDB-lite"/>
    </source>
</evidence>
<name>A0AAV6PIY6_SOLSE</name>
<organism evidence="2 3">
    <name type="scientific">Solea senegalensis</name>
    <name type="common">Senegalese sole</name>
    <dbReference type="NCBI Taxonomy" id="28829"/>
    <lineage>
        <taxon>Eukaryota</taxon>
        <taxon>Metazoa</taxon>
        <taxon>Chordata</taxon>
        <taxon>Craniata</taxon>
        <taxon>Vertebrata</taxon>
        <taxon>Euteleostomi</taxon>
        <taxon>Actinopterygii</taxon>
        <taxon>Neopterygii</taxon>
        <taxon>Teleostei</taxon>
        <taxon>Neoteleostei</taxon>
        <taxon>Acanthomorphata</taxon>
        <taxon>Carangaria</taxon>
        <taxon>Pleuronectiformes</taxon>
        <taxon>Pleuronectoidei</taxon>
        <taxon>Soleidae</taxon>
        <taxon>Solea</taxon>
    </lineage>
</organism>
<evidence type="ECO:0000313" key="2">
    <source>
        <dbReference type="EMBL" id="KAG7465604.1"/>
    </source>
</evidence>
<keyword evidence="3" id="KW-1185">Reference proteome</keyword>
<dbReference type="Proteomes" id="UP000693946">
    <property type="component" value="Unassembled WGS sequence"/>
</dbReference>
<comment type="caution">
    <text evidence="2">The sequence shown here is derived from an EMBL/GenBank/DDBJ whole genome shotgun (WGS) entry which is preliminary data.</text>
</comment>
<gene>
    <name evidence="2" type="ORF">JOB18_005348</name>
</gene>
<dbReference type="AlphaFoldDB" id="A0AAV6PIY6"/>
<feature type="region of interest" description="Disordered" evidence="1">
    <location>
        <begin position="1"/>
        <end position="37"/>
    </location>
</feature>
<sequence>RPLINGGGSGDDRRVSRSTRRPEGDAQLSAHMDSPDEEVPYVALKTFDPHNLRDVEQQQNLQPQCLTH</sequence>
<reference evidence="2 3" key="1">
    <citation type="journal article" date="2021" name="Sci. Rep.">
        <title>Chromosome anchoring in Senegalese sole (Solea senegalensis) reveals sex-associated markers and genome rearrangements in flatfish.</title>
        <authorList>
            <person name="Guerrero-Cozar I."/>
            <person name="Gomez-Garrido J."/>
            <person name="Berbel C."/>
            <person name="Martinez-Blanch J.F."/>
            <person name="Alioto T."/>
            <person name="Claros M.G."/>
            <person name="Gagnaire P.A."/>
            <person name="Manchado M."/>
        </authorList>
    </citation>
    <scope>NUCLEOTIDE SEQUENCE [LARGE SCALE GENOMIC DNA]</scope>
    <source>
        <strain evidence="2">Sse05_10M</strain>
    </source>
</reference>
<protein>
    <submittedName>
        <fullName evidence="2">Uncharacterized protein</fullName>
    </submittedName>
</protein>